<protein>
    <submittedName>
        <fullName evidence="1">Uncharacterized protein</fullName>
    </submittedName>
</protein>
<dbReference type="EMBL" id="JBHSNO010000001">
    <property type="protein sequence ID" value="MFC5587556.1"/>
    <property type="molecule type" value="Genomic_DNA"/>
</dbReference>
<gene>
    <name evidence="1" type="ORF">ACFPRA_01365</name>
</gene>
<evidence type="ECO:0000313" key="1">
    <source>
        <dbReference type="EMBL" id="MFC5587556.1"/>
    </source>
</evidence>
<keyword evidence="2" id="KW-1185">Reference proteome</keyword>
<proteinExistence type="predicted"/>
<evidence type="ECO:0000313" key="2">
    <source>
        <dbReference type="Proteomes" id="UP001596109"/>
    </source>
</evidence>
<dbReference type="Proteomes" id="UP001596109">
    <property type="component" value="Unassembled WGS sequence"/>
</dbReference>
<dbReference type="RefSeq" id="WP_381429673.1">
    <property type="nucleotide sequence ID" value="NZ_JBHSNO010000001.1"/>
</dbReference>
<sequence length="58" mass="6788">MQRDVRKLQERIGKLRIEHPNGSVKEDQLTKQLGVLGQKIKNKMDKLKTKYVKEAVNQ</sequence>
<comment type="caution">
    <text evidence="1">The sequence shown here is derived from an EMBL/GenBank/DDBJ whole genome shotgun (WGS) entry which is preliminary data.</text>
</comment>
<accession>A0ABW0TFW7</accession>
<organism evidence="1 2">
    <name type="scientific">Sporosarcina soli</name>
    <dbReference type="NCBI Taxonomy" id="334736"/>
    <lineage>
        <taxon>Bacteria</taxon>
        <taxon>Bacillati</taxon>
        <taxon>Bacillota</taxon>
        <taxon>Bacilli</taxon>
        <taxon>Bacillales</taxon>
        <taxon>Caryophanaceae</taxon>
        <taxon>Sporosarcina</taxon>
    </lineage>
</organism>
<name>A0ABW0TFW7_9BACL</name>
<reference evidence="2" key="1">
    <citation type="journal article" date="2019" name="Int. J. Syst. Evol. Microbiol.">
        <title>The Global Catalogue of Microorganisms (GCM) 10K type strain sequencing project: providing services to taxonomists for standard genome sequencing and annotation.</title>
        <authorList>
            <consortium name="The Broad Institute Genomics Platform"/>
            <consortium name="The Broad Institute Genome Sequencing Center for Infectious Disease"/>
            <person name="Wu L."/>
            <person name="Ma J."/>
        </authorList>
    </citation>
    <scope>NUCLEOTIDE SEQUENCE [LARGE SCALE GENOMIC DNA]</scope>
    <source>
        <strain evidence="2">CGMCC 4.1434</strain>
    </source>
</reference>